<keyword evidence="1" id="KW-0732">Signal</keyword>
<evidence type="ECO:0000256" key="1">
    <source>
        <dbReference type="SAM" id="SignalP"/>
    </source>
</evidence>
<evidence type="ECO:0000313" key="3">
    <source>
        <dbReference type="Proteomes" id="UP000059680"/>
    </source>
</evidence>
<name>A0A0N7KM42_ORYSJ</name>
<evidence type="ECO:0000313" key="2">
    <source>
        <dbReference type="EMBL" id="BAS97769.1"/>
    </source>
</evidence>
<dbReference type="AlphaFoldDB" id="A0A0N7KM42"/>
<proteinExistence type="predicted"/>
<feature type="chain" id="PRO_5006014821" evidence="1">
    <location>
        <begin position="24"/>
        <end position="77"/>
    </location>
</feature>
<reference evidence="2 3" key="2">
    <citation type="journal article" date="2013" name="Plant Cell Physiol.">
        <title>Rice Annotation Project Database (RAP-DB): an integrative and interactive database for rice genomics.</title>
        <authorList>
            <person name="Sakai H."/>
            <person name="Lee S.S."/>
            <person name="Tanaka T."/>
            <person name="Numa H."/>
            <person name="Kim J."/>
            <person name="Kawahara Y."/>
            <person name="Wakimoto H."/>
            <person name="Yang C.C."/>
            <person name="Iwamoto M."/>
            <person name="Abe T."/>
            <person name="Yamada Y."/>
            <person name="Muto A."/>
            <person name="Inokuchi H."/>
            <person name="Ikemura T."/>
            <person name="Matsumoto T."/>
            <person name="Sasaki T."/>
            <person name="Itoh T."/>
        </authorList>
    </citation>
    <scope>NUCLEOTIDE SEQUENCE [LARGE SCALE GENOMIC DNA]</scope>
    <source>
        <strain evidence="3">cv. Nipponbare</strain>
    </source>
</reference>
<accession>A0A0N7KM42</accession>
<gene>
    <name evidence="2" type="ordered locus">Os06g0474833</name>
    <name evidence="2" type="ORF">OSNPB_060474833</name>
</gene>
<reference evidence="3" key="1">
    <citation type="journal article" date="2005" name="Nature">
        <title>The map-based sequence of the rice genome.</title>
        <authorList>
            <consortium name="International rice genome sequencing project (IRGSP)"/>
            <person name="Matsumoto T."/>
            <person name="Wu J."/>
            <person name="Kanamori H."/>
            <person name="Katayose Y."/>
            <person name="Fujisawa M."/>
            <person name="Namiki N."/>
            <person name="Mizuno H."/>
            <person name="Yamamoto K."/>
            <person name="Antonio B.A."/>
            <person name="Baba T."/>
            <person name="Sakata K."/>
            <person name="Nagamura Y."/>
            <person name="Aoki H."/>
            <person name="Arikawa K."/>
            <person name="Arita K."/>
            <person name="Bito T."/>
            <person name="Chiden Y."/>
            <person name="Fujitsuka N."/>
            <person name="Fukunaka R."/>
            <person name="Hamada M."/>
            <person name="Harada C."/>
            <person name="Hayashi A."/>
            <person name="Hijishita S."/>
            <person name="Honda M."/>
            <person name="Hosokawa S."/>
            <person name="Ichikawa Y."/>
            <person name="Idonuma A."/>
            <person name="Iijima M."/>
            <person name="Ikeda M."/>
            <person name="Ikeno M."/>
            <person name="Ito K."/>
            <person name="Ito S."/>
            <person name="Ito T."/>
            <person name="Ito Y."/>
            <person name="Ito Y."/>
            <person name="Iwabuchi A."/>
            <person name="Kamiya K."/>
            <person name="Karasawa W."/>
            <person name="Kurita K."/>
            <person name="Katagiri S."/>
            <person name="Kikuta A."/>
            <person name="Kobayashi H."/>
            <person name="Kobayashi N."/>
            <person name="Machita K."/>
            <person name="Maehara T."/>
            <person name="Masukawa M."/>
            <person name="Mizubayashi T."/>
            <person name="Mukai Y."/>
            <person name="Nagasaki H."/>
            <person name="Nagata Y."/>
            <person name="Naito S."/>
            <person name="Nakashima M."/>
            <person name="Nakama Y."/>
            <person name="Nakamichi Y."/>
            <person name="Nakamura M."/>
            <person name="Meguro A."/>
            <person name="Negishi M."/>
            <person name="Ohta I."/>
            <person name="Ohta T."/>
            <person name="Okamoto M."/>
            <person name="Ono N."/>
            <person name="Saji S."/>
            <person name="Sakaguchi M."/>
            <person name="Sakai K."/>
            <person name="Shibata M."/>
            <person name="Shimokawa T."/>
            <person name="Song J."/>
            <person name="Takazaki Y."/>
            <person name="Terasawa K."/>
            <person name="Tsugane M."/>
            <person name="Tsuji K."/>
            <person name="Ueda S."/>
            <person name="Waki K."/>
            <person name="Yamagata H."/>
            <person name="Yamamoto M."/>
            <person name="Yamamoto S."/>
            <person name="Yamane H."/>
            <person name="Yoshiki S."/>
            <person name="Yoshihara R."/>
            <person name="Yukawa K."/>
            <person name="Zhong H."/>
            <person name="Yano M."/>
            <person name="Yuan Q."/>
            <person name="Ouyang S."/>
            <person name="Liu J."/>
            <person name="Jones K.M."/>
            <person name="Gansberger K."/>
            <person name="Moffat K."/>
            <person name="Hill J."/>
            <person name="Bera J."/>
            <person name="Fadrosh D."/>
            <person name="Jin S."/>
            <person name="Johri S."/>
            <person name="Kim M."/>
            <person name="Overton L."/>
            <person name="Reardon M."/>
            <person name="Tsitrin T."/>
            <person name="Vuong H."/>
            <person name="Weaver B."/>
            <person name="Ciecko A."/>
            <person name="Tallon L."/>
            <person name="Jackson J."/>
            <person name="Pai G."/>
            <person name="Aken S.V."/>
            <person name="Utterback T."/>
            <person name="Reidmuller S."/>
            <person name="Feldblyum T."/>
            <person name="Hsiao J."/>
            <person name="Zismann V."/>
            <person name="Iobst S."/>
            <person name="de Vazeille A.R."/>
            <person name="Buell C.R."/>
            <person name="Ying K."/>
            <person name="Li Y."/>
            <person name="Lu T."/>
            <person name="Huang Y."/>
            <person name="Zhao Q."/>
            <person name="Feng Q."/>
            <person name="Zhang L."/>
            <person name="Zhu J."/>
            <person name="Weng Q."/>
            <person name="Mu J."/>
            <person name="Lu Y."/>
            <person name="Fan D."/>
            <person name="Liu Y."/>
            <person name="Guan J."/>
            <person name="Zhang Y."/>
            <person name="Yu S."/>
            <person name="Liu X."/>
            <person name="Zhang Y."/>
            <person name="Hong G."/>
            <person name="Han B."/>
            <person name="Choisne N."/>
            <person name="Demange N."/>
            <person name="Orjeda G."/>
            <person name="Samain S."/>
            <person name="Cattolico L."/>
            <person name="Pelletier E."/>
            <person name="Couloux A."/>
            <person name="Segurens B."/>
            <person name="Wincker P."/>
            <person name="D'Hont A."/>
            <person name="Scarpelli C."/>
            <person name="Weissenbach J."/>
            <person name="Salanoubat M."/>
            <person name="Quetier F."/>
            <person name="Yu Y."/>
            <person name="Kim H.R."/>
            <person name="Rambo T."/>
            <person name="Currie J."/>
            <person name="Collura K."/>
            <person name="Luo M."/>
            <person name="Yang T."/>
            <person name="Ammiraju J.S.S."/>
            <person name="Engler F."/>
            <person name="Soderlund C."/>
            <person name="Wing R.A."/>
            <person name="Palmer L.E."/>
            <person name="de la Bastide M."/>
            <person name="Spiegel L."/>
            <person name="Nascimento L."/>
            <person name="Zutavern T."/>
            <person name="O'Shaughnessy A."/>
            <person name="Dike S."/>
            <person name="Dedhia N."/>
            <person name="Preston R."/>
            <person name="Balija V."/>
            <person name="McCombie W.R."/>
            <person name="Chow T."/>
            <person name="Chen H."/>
            <person name="Chung M."/>
            <person name="Chen C."/>
            <person name="Shaw J."/>
            <person name="Wu H."/>
            <person name="Hsiao K."/>
            <person name="Chao Y."/>
            <person name="Chu M."/>
            <person name="Cheng C."/>
            <person name="Hour A."/>
            <person name="Lee P."/>
            <person name="Lin S."/>
            <person name="Lin Y."/>
            <person name="Liou J."/>
            <person name="Liu S."/>
            <person name="Hsing Y."/>
            <person name="Raghuvanshi S."/>
            <person name="Mohanty A."/>
            <person name="Bharti A.K."/>
            <person name="Gaur A."/>
            <person name="Gupta V."/>
            <person name="Kumar D."/>
            <person name="Ravi V."/>
            <person name="Vij S."/>
            <person name="Kapur A."/>
            <person name="Khurana P."/>
            <person name="Khurana P."/>
            <person name="Khurana J.P."/>
            <person name="Tyagi A.K."/>
            <person name="Gaikwad K."/>
            <person name="Singh A."/>
            <person name="Dalal V."/>
            <person name="Srivastava S."/>
            <person name="Dixit A."/>
            <person name="Pal A.K."/>
            <person name="Ghazi I.A."/>
            <person name="Yadav M."/>
            <person name="Pandit A."/>
            <person name="Bhargava A."/>
            <person name="Sureshbabu K."/>
            <person name="Batra K."/>
            <person name="Sharma T.R."/>
            <person name="Mohapatra T."/>
            <person name="Singh N.K."/>
            <person name="Messing J."/>
            <person name="Nelson A.B."/>
            <person name="Fuks G."/>
            <person name="Kavchok S."/>
            <person name="Keizer G."/>
            <person name="Linton E."/>
            <person name="Llaca V."/>
            <person name="Song R."/>
            <person name="Tanyolac B."/>
            <person name="Young S."/>
            <person name="Ho-Il K."/>
            <person name="Hahn J.H."/>
            <person name="Sangsakoo G."/>
            <person name="Vanavichit A."/>
            <person name="de Mattos Luiz.A.T."/>
            <person name="Zimmer P.D."/>
            <person name="Malone G."/>
            <person name="Dellagostin O."/>
            <person name="de Oliveira A.C."/>
            <person name="Bevan M."/>
            <person name="Bancroft I."/>
            <person name="Minx P."/>
            <person name="Cordum H."/>
            <person name="Wilson R."/>
            <person name="Cheng Z."/>
            <person name="Jin W."/>
            <person name="Jiang J."/>
            <person name="Leong S.A."/>
            <person name="Iwama H."/>
            <person name="Gojobori T."/>
            <person name="Itoh T."/>
            <person name="Niimura Y."/>
            <person name="Fujii Y."/>
            <person name="Habara T."/>
            <person name="Sakai H."/>
            <person name="Sato Y."/>
            <person name="Wilson G."/>
            <person name="Kumar K."/>
            <person name="McCouch S."/>
            <person name="Juretic N."/>
            <person name="Hoen D."/>
            <person name="Wright S."/>
            <person name="Bruskiewich R."/>
            <person name="Bureau T."/>
            <person name="Miyao A."/>
            <person name="Hirochika H."/>
            <person name="Nishikawa T."/>
            <person name="Kadowaki K."/>
            <person name="Sugiura M."/>
            <person name="Burr B."/>
            <person name="Sasaki T."/>
        </authorList>
    </citation>
    <scope>NUCLEOTIDE SEQUENCE [LARGE SCALE GENOMIC DNA]</scope>
    <source>
        <strain evidence="3">cv. Nipponbare</strain>
    </source>
</reference>
<protein>
    <submittedName>
        <fullName evidence="2">Os06g0474833 protein</fullName>
    </submittedName>
</protein>
<reference evidence="2 3" key="3">
    <citation type="journal article" date="2013" name="Rice">
        <title>Improvement of the Oryza sativa Nipponbare reference genome using next generation sequence and optical map data.</title>
        <authorList>
            <person name="Kawahara Y."/>
            <person name="de la Bastide M."/>
            <person name="Hamilton J.P."/>
            <person name="Kanamori H."/>
            <person name="McCombie W.R."/>
            <person name="Ouyang S."/>
            <person name="Schwartz D.C."/>
            <person name="Tanaka T."/>
            <person name="Wu J."/>
            <person name="Zhou S."/>
            <person name="Childs K.L."/>
            <person name="Davidson R.M."/>
            <person name="Lin H."/>
            <person name="Quesada-Ocampo L."/>
            <person name="Vaillancourt B."/>
            <person name="Sakai H."/>
            <person name="Lee S.S."/>
            <person name="Kim J."/>
            <person name="Numa H."/>
            <person name="Itoh T."/>
            <person name="Buell C.R."/>
            <person name="Matsumoto T."/>
        </authorList>
    </citation>
    <scope>NUCLEOTIDE SEQUENCE [LARGE SCALE GENOMIC DNA]</scope>
    <source>
        <strain evidence="3">cv. Nipponbare</strain>
    </source>
</reference>
<dbReference type="InParanoid" id="A0A0N7KM42"/>
<organism evidence="2 3">
    <name type="scientific">Oryza sativa subsp. japonica</name>
    <name type="common">Rice</name>
    <dbReference type="NCBI Taxonomy" id="39947"/>
    <lineage>
        <taxon>Eukaryota</taxon>
        <taxon>Viridiplantae</taxon>
        <taxon>Streptophyta</taxon>
        <taxon>Embryophyta</taxon>
        <taxon>Tracheophyta</taxon>
        <taxon>Spermatophyta</taxon>
        <taxon>Magnoliopsida</taxon>
        <taxon>Liliopsida</taxon>
        <taxon>Poales</taxon>
        <taxon>Poaceae</taxon>
        <taxon>BOP clade</taxon>
        <taxon>Oryzoideae</taxon>
        <taxon>Oryzeae</taxon>
        <taxon>Oryzinae</taxon>
        <taxon>Oryza</taxon>
        <taxon>Oryza sativa</taxon>
    </lineage>
</organism>
<dbReference type="EMBL" id="AP014962">
    <property type="protein sequence ID" value="BAS97769.1"/>
    <property type="molecule type" value="Genomic_DNA"/>
</dbReference>
<sequence>MSCCSSLWSLLVKLLAAANTSRGLSHPPPNTPCASFCCGRARNSSTASSSLITQWMQFTGHDSTATCPCMHINSMVN</sequence>
<dbReference type="Proteomes" id="UP000059680">
    <property type="component" value="Chromosome 6"/>
</dbReference>
<keyword evidence="3" id="KW-1185">Reference proteome</keyword>
<feature type="signal peptide" evidence="1">
    <location>
        <begin position="1"/>
        <end position="23"/>
    </location>
</feature>
<dbReference type="PaxDb" id="39947-A0A0N7KM42"/>
<dbReference type="Gramene" id="Os06t0474833-00">
    <property type="protein sequence ID" value="Os06t0474833-00"/>
    <property type="gene ID" value="Os06g0474833"/>
</dbReference>